<evidence type="ECO:0000313" key="1">
    <source>
        <dbReference type="EMBL" id="ARU01602.1"/>
    </source>
</evidence>
<dbReference type="RefSeq" id="WP_157898191.1">
    <property type="nucleotide sequence ID" value="NZ_CP021431.1"/>
</dbReference>
<accession>A0A1Y0EEA4</accession>
<dbReference type="Proteomes" id="UP000195273">
    <property type="component" value="Chromosome"/>
</dbReference>
<dbReference type="KEGG" id="lvs:LOKVESSMR4R_02297"/>
<reference evidence="1 2" key="1">
    <citation type="submission" date="2017-05" db="EMBL/GenBank/DDBJ databases">
        <title>Genome Sequence of Loktanella vestfoldensis Strain SMR4r Isolated from a Culture of the Diatom Skeletonema marinoi.</title>
        <authorList>
            <person name="Topel M."/>
            <person name="Pinder M.I.M."/>
            <person name="Johansson O.N."/>
            <person name="Kourtchenko O."/>
            <person name="Godhe A."/>
            <person name="Clarke A.K."/>
        </authorList>
    </citation>
    <scope>NUCLEOTIDE SEQUENCE [LARGE SCALE GENOMIC DNA]</scope>
    <source>
        <strain evidence="1 2">SMR4r</strain>
    </source>
</reference>
<keyword evidence="2" id="KW-1185">Reference proteome</keyword>
<proteinExistence type="predicted"/>
<evidence type="ECO:0000313" key="2">
    <source>
        <dbReference type="Proteomes" id="UP000195273"/>
    </source>
</evidence>
<dbReference type="EMBL" id="CP021431">
    <property type="protein sequence ID" value="ARU01602.1"/>
    <property type="molecule type" value="Genomic_DNA"/>
</dbReference>
<sequence>MKELLIEMISTPLGVISTIVMSAVFCETVPASPVHLENAFRQIYTDKGNFGNVYFFPL</sequence>
<gene>
    <name evidence="1" type="ORF">LOKVESSMR4R_02297</name>
</gene>
<protein>
    <submittedName>
        <fullName evidence="1">Uncharacterized protein</fullName>
    </submittedName>
</protein>
<name>A0A1Y0EEA4_9RHOB</name>
<dbReference type="AlphaFoldDB" id="A0A1Y0EEA4"/>
<organism evidence="1 2">
    <name type="scientific">Yoonia vestfoldensis</name>
    <dbReference type="NCBI Taxonomy" id="245188"/>
    <lineage>
        <taxon>Bacteria</taxon>
        <taxon>Pseudomonadati</taxon>
        <taxon>Pseudomonadota</taxon>
        <taxon>Alphaproteobacteria</taxon>
        <taxon>Rhodobacterales</taxon>
        <taxon>Paracoccaceae</taxon>
        <taxon>Yoonia</taxon>
    </lineage>
</organism>